<organism evidence="1 2">
    <name type="scientific">Larkinella insperata</name>
    <dbReference type="NCBI Taxonomy" id="332158"/>
    <lineage>
        <taxon>Bacteria</taxon>
        <taxon>Pseudomonadati</taxon>
        <taxon>Bacteroidota</taxon>
        <taxon>Cytophagia</taxon>
        <taxon>Cytophagales</taxon>
        <taxon>Spirosomataceae</taxon>
        <taxon>Larkinella</taxon>
    </lineage>
</organism>
<name>A0ABW3Q168_9BACT</name>
<gene>
    <name evidence="1" type="ORF">ACFQ4C_02295</name>
</gene>
<evidence type="ECO:0000313" key="1">
    <source>
        <dbReference type="EMBL" id="MFD1139914.1"/>
    </source>
</evidence>
<dbReference type="RefSeq" id="WP_265990130.1">
    <property type="nucleotide sequence ID" value="NZ_CP110973.1"/>
</dbReference>
<dbReference type="Proteomes" id="UP001597116">
    <property type="component" value="Unassembled WGS sequence"/>
</dbReference>
<proteinExistence type="predicted"/>
<keyword evidence="2" id="KW-1185">Reference proteome</keyword>
<reference evidence="2" key="1">
    <citation type="journal article" date="2019" name="Int. J. Syst. Evol. Microbiol.">
        <title>The Global Catalogue of Microorganisms (GCM) 10K type strain sequencing project: providing services to taxonomists for standard genome sequencing and annotation.</title>
        <authorList>
            <consortium name="The Broad Institute Genomics Platform"/>
            <consortium name="The Broad Institute Genome Sequencing Center for Infectious Disease"/>
            <person name="Wu L."/>
            <person name="Ma J."/>
        </authorList>
    </citation>
    <scope>NUCLEOTIDE SEQUENCE [LARGE SCALE GENOMIC DNA]</scope>
    <source>
        <strain evidence="2">CCUG 55608</strain>
    </source>
</reference>
<accession>A0ABW3Q168</accession>
<sequence>MGNRRFEKLPSGFRFFFSKKEIKAIEKENNILFSLWCGGVGYNTHFNEDQSIQSCFEPVFLTGQNDENGFKVSLFMSGFRNELLPKELEEQAKGLVKSCILNYIQELLNLKVTDLKRIRYLRPELQISNRTVRIVLK</sequence>
<comment type="caution">
    <text evidence="1">The sequence shown here is derived from an EMBL/GenBank/DDBJ whole genome shotgun (WGS) entry which is preliminary data.</text>
</comment>
<protein>
    <submittedName>
        <fullName evidence="1">Uncharacterized protein</fullName>
    </submittedName>
</protein>
<evidence type="ECO:0000313" key="2">
    <source>
        <dbReference type="Proteomes" id="UP001597116"/>
    </source>
</evidence>
<dbReference type="EMBL" id="JBHTLP010000002">
    <property type="protein sequence ID" value="MFD1139914.1"/>
    <property type="molecule type" value="Genomic_DNA"/>
</dbReference>